<dbReference type="RefSeq" id="WP_184856814.1">
    <property type="nucleotide sequence ID" value="NZ_JACHLK010000003.1"/>
</dbReference>
<comment type="caution">
    <text evidence="4">The sequence shown here is derived from an EMBL/GenBank/DDBJ whole genome shotgun (WGS) entry which is preliminary data.</text>
</comment>
<dbReference type="AlphaFoldDB" id="A0A7X0PCI7"/>
<evidence type="ECO:0000313" key="5">
    <source>
        <dbReference type="Proteomes" id="UP000575083"/>
    </source>
</evidence>
<organism evidence="4 5">
    <name type="scientific">Acidovorax soli</name>
    <dbReference type="NCBI Taxonomy" id="592050"/>
    <lineage>
        <taxon>Bacteria</taxon>
        <taxon>Pseudomonadati</taxon>
        <taxon>Pseudomonadota</taxon>
        <taxon>Betaproteobacteria</taxon>
        <taxon>Burkholderiales</taxon>
        <taxon>Comamonadaceae</taxon>
        <taxon>Acidovorax</taxon>
    </lineage>
</organism>
<sequence length="279" mass="30863">MHLIQLGDLLPADLRHIWSLIDTPVPRLAGTVAWSFEGNGIRTRTTFIEAFRRLGLAFTELPHLLKTSERVEDLAGYLDPFYQLYVVRESDHARLSAFAAATTRPVVNAMSAQGHPCEVLTDAWHIETRIQPLGKARVCLWGPSTNVFRSWHELAQVLGFELVQVCHRRFHEVLPHVVFVEPSALPGPVDVVVTDSWPASAQADATTQADLVPLTEEHLAALGQPALLPTPPFSLGRELAVDPVAYPGFVGHAQKALLLPVQMAIIRWALGEGERHVDR</sequence>
<feature type="domain" description="Aspartate/ornithine carbamoyltransferase carbamoyl-P binding" evidence="3">
    <location>
        <begin position="28"/>
        <end position="127"/>
    </location>
</feature>
<dbReference type="EMBL" id="JACHLK010000003">
    <property type="protein sequence ID" value="MBB6559403.1"/>
    <property type="molecule type" value="Genomic_DNA"/>
</dbReference>
<dbReference type="InterPro" id="IPR006132">
    <property type="entry name" value="Asp/Orn_carbamoyltranf_P-bd"/>
</dbReference>
<keyword evidence="5" id="KW-1185">Reference proteome</keyword>
<dbReference type="Proteomes" id="UP000575083">
    <property type="component" value="Unassembled WGS sequence"/>
</dbReference>
<comment type="function">
    <text evidence="1">Reversibly catalyzes the transfer of the carbamoyl group from carbamoyl phosphate (CP) to the N(epsilon) atom of ornithine (ORN) to produce L-citrulline.</text>
</comment>
<evidence type="ECO:0000256" key="1">
    <source>
        <dbReference type="ARBA" id="ARBA00003822"/>
    </source>
</evidence>
<dbReference type="Pfam" id="PF02729">
    <property type="entry name" value="OTCace_N"/>
    <property type="match status" value="1"/>
</dbReference>
<dbReference type="PANTHER" id="PTHR45753">
    <property type="entry name" value="ORNITHINE CARBAMOYLTRANSFERASE, MITOCHONDRIAL"/>
    <property type="match status" value="1"/>
</dbReference>
<dbReference type="GO" id="GO:0019240">
    <property type="term" value="P:citrulline biosynthetic process"/>
    <property type="evidence" value="ECO:0007669"/>
    <property type="project" value="TreeGrafter"/>
</dbReference>
<dbReference type="PANTHER" id="PTHR45753:SF3">
    <property type="entry name" value="ORNITHINE TRANSCARBAMYLASE, MITOCHONDRIAL"/>
    <property type="match status" value="1"/>
</dbReference>
<name>A0A7X0PCI7_9BURK</name>
<evidence type="ECO:0000256" key="2">
    <source>
        <dbReference type="ARBA" id="ARBA00022679"/>
    </source>
</evidence>
<dbReference type="GO" id="GO:0016597">
    <property type="term" value="F:amino acid binding"/>
    <property type="evidence" value="ECO:0007669"/>
    <property type="project" value="InterPro"/>
</dbReference>
<keyword evidence="2 4" id="KW-0808">Transferase</keyword>
<evidence type="ECO:0000259" key="3">
    <source>
        <dbReference type="Pfam" id="PF02729"/>
    </source>
</evidence>
<dbReference type="GO" id="GO:0042450">
    <property type="term" value="P:L-arginine biosynthetic process via ornithine"/>
    <property type="evidence" value="ECO:0007669"/>
    <property type="project" value="TreeGrafter"/>
</dbReference>
<gene>
    <name evidence="4" type="ORF">HNP48_002070</name>
</gene>
<proteinExistence type="predicted"/>
<protein>
    <submittedName>
        <fullName evidence="4">Ornithine carbamoyltransferase</fullName>
    </submittedName>
</protein>
<dbReference type="SUPFAM" id="SSF53671">
    <property type="entry name" value="Aspartate/ornithine carbamoyltransferase"/>
    <property type="match status" value="1"/>
</dbReference>
<dbReference type="InterPro" id="IPR036901">
    <property type="entry name" value="Asp/Orn_carbamoylTrfase_sf"/>
</dbReference>
<evidence type="ECO:0000313" key="4">
    <source>
        <dbReference type="EMBL" id="MBB6559403.1"/>
    </source>
</evidence>
<reference evidence="4 5" key="1">
    <citation type="submission" date="2020-08" db="EMBL/GenBank/DDBJ databases">
        <title>Functional genomics of gut bacteria from endangered species of beetles.</title>
        <authorList>
            <person name="Carlos-Shanley C."/>
        </authorList>
    </citation>
    <scope>NUCLEOTIDE SEQUENCE [LARGE SCALE GENOMIC DNA]</scope>
    <source>
        <strain evidence="4 5">S00198</strain>
    </source>
</reference>
<accession>A0A7X0PCI7</accession>
<dbReference type="Gene3D" id="3.40.50.1370">
    <property type="entry name" value="Aspartate/ornithine carbamoyltransferase"/>
    <property type="match status" value="2"/>
</dbReference>
<dbReference type="GO" id="GO:0004585">
    <property type="term" value="F:ornithine carbamoyltransferase activity"/>
    <property type="evidence" value="ECO:0007669"/>
    <property type="project" value="TreeGrafter"/>
</dbReference>